<sequence length="106" mass="11924">MKLLIVTCLDADRHTVSKLLQSVGINIFSVNETTGYKRNNGQPNLLDNWFGNHNAEFASALFFCFTDDLNAKNAVEALDRRNADQPGRMPLHAFVMPVENKTEVSR</sequence>
<name>A0A161L7H3_9BACT</name>
<protein>
    <recommendedName>
        <fullName evidence="3">Nitrogen regulatory protein P-II family</fullName>
    </recommendedName>
</protein>
<dbReference type="STRING" id="681398.PJIAN_2244"/>
<reference evidence="2" key="1">
    <citation type="submission" date="2016-04" db="EMBL/GenBank/DDBJ databases">
        <title>Draft genome sequence of Paludibacter jiangxiensis strain NM7.</title>
        <authorList>
            <person name="Qiu Y."/>
            <person name="Matsuura N."/>
            <person name="Ohashi A."/>
            <person name="Tourlousse M.D."/>
            <person name="Sekiguchi Y."/>
        </authorList>
    </citation>
    <scope>NUCLEOTIDE SEQUENCE [LARGE SCALE GENOMIC DNA]</scope>
    <source>
        <strain evidence="2">NM7</strain>
    </source>
</reference>
<evidence type="ECO:0008006" key="3">
    <source>
        <dbReference type="Google" id="ProtNLM"/>
    </source>
</evidence>
<dbReference type="RefSeq" id="WP_068703187.1">
    <property type="nucleotide sequence ID" value="NZ_BDCR01000002.1"/>
</dbReference>
<proteinExistence type="predicted"/>
<dbReference type="EMBL" id="BDCR01000002">
    <property type="protein sequence ID" value="GAT62684.1"/>
    <property type="molecule type" value="Genomic_DNA"/>
</dbReference>
<keyword evidence="2" id="KW-1185">Reference proteome</keyword>
<reference evidence="2" key="2">
    <citation type="journal article" date="2017" name="Genome Announc.">
        <title>Draft genome sequence of Paludibacter jiangxiensis NM7(T), a propionate-producing fermentative bacterium.</title>
        <authorList>
            <person name="Qiu Y.-L."/>
            <person name="Tourlousse D.M."/>
            <person name="Matsuura N."/>
            <person name="Ohashi A."/>
            <person name="Sekiguchi Y."/>
        </authorList>
    </citation>
    <scope>NUCLEOTIDE SEQUENCE [LARGE SCALE GENOMIC DNA]</scope>
    <source>
        <strain evidence="2">NM7</strain>
    </source>
</reference>
<dbReference type="Proteomes" id="UP000076586">
    <property type="component" value="Unassembled WGS sequence"/>
</dbReference>
<comment type="caution">
    <text evidence="1">The sequence shown here is derived from an EMBL/GenBank/DDBJ whole genome shotgun (WGS) entry which is preliminary data.</text>
</comment>
<accession>A0A161L7H3</accession>
<gene>
    <name evidence="1" type="ORF">PJIAN_2244</name>
</gene>
<dbReference type="AlphaFoldDB" id="A0A161L7H3"/>
<dbReference type="OrthoDB" id="1524637at2"/>
<evidence type="ECO:0000313" key="1">
    <source>
        <dbReference type="EMBL" id="GAT62684.1"/>
    </source>
</evidence>
<organism evidence="1 2">
    <name type="scientific">Paludibacter jiangxiensis</name>
    <dbReference type="NCBI Taxonomy" id="681398"/>
    <lineage>
        <taxon>Bacteria</taxon>
        <taxon>Pseudomonadati</taxon>
        <taxon>Bacteroidota</taxon>
        <taxon>Bacteroidia</taxon>
        <taxon>Bacteroidales</taxon>
        <taxon>Paludibacteraceae</taxon>
        <taxon>Paludibacter</taxon>
    </lineage>
</organism>
<evidence type="ECO:0000313" key="2">
    <source>
        <dbReference type="Proteomes" id="UP000076586"/>
    </source>
</evidence>